<accession>A0A4R3I1P9</accession>
<evidence type="ECO:0000256" key="5">
    <source>
        <dbReference type="ARBA" id="ARBA00022519"/>
    </source>
</evidence>
<proteinExistence type="inferred from homology"/>
<dbReference type="Gene3D" id="3.30.1360.100">
    <property type="entry name" value="General secretion pathway protein M, EpsM"/>
    <property type="match status" value="1"/>
</dbReference>
<keyword evidence="5" id="KW-0997">Cell inner membrane</keyword>
<dbReference type="RefSeq" id="WP_132257870.1">
    <property type="nucleotide sequence ID" value="NZ_SLZQ01000003.1"/>
</dbReference>
<comment type="similarity">
    <text evidence="2">Belongs to the GSP M family.</text>
</comment>
<keyword evidence="6 10" id="KW-0812">Transmembrane</keyword>
<dbReference type="EMBL" id="SLZQ01000003">
    <property type="protein sequence ID" value="TCS37789.1"/>
    <property type="molecule type" value="Genomic_DNA"/>
</dbReference>
<organism evidence="11 12">
    <name type="scientific">Paucimonas lemoignei</name>
    <name type="common">Pseudomonas lemoignei</name>
    <dbReference type="NCBI Taxonomy" id="29443"/>
    <lineage>
        <taxon>Bacteria</taxon>
        <taxon>Pseudomonadati</taxon>
        <taxon>Pseudomonadota</taxon>
        <taxon>Betaproteobacteria</taxon>
        <taxon>Burkholderiales</taxon>
        <taxon>Burkholderiaceae</taxon>
        <taxon>Paucimonas</taxon>
    </lineage>
</organism>
<keyword evidence="3" id="KW-0813">Transport</keyword>
<dbReference type="Pfam" id="PF04612">
    <property type="entry name" value="T2SSM"/>
    <property type="match status" value="1"/>
</dbReference>
<comment type="subcellular location">
    <subcellularLocation>
        <location evidence="1">Cell inner membrane</location>
        <topology evidence="1">Single-pass membrane protein</topology>
    </subcellularLocation>
</comment>
<keyword evidence="8 10" id="KW-1133">Transmembrane helix</keyword>
<gene>
    <name evidence="11" type="ORF">EDC30_10381</name>
</gene>
<evidence type="ECO:0000256" key="3">
    <source>
        <dbReference type="ARBA" id="ARBA00022448"/>
    </source>
</evidence>
<evidence type="ECO:0000256" key="4">
    <source>
        <dbReference type="ARBA" id="ARBA00022475"/>
    </source>
</evidence>
<dbReference type="OrthoDB" id="8563628at2"/>
<evidence type="ECO:0000256" key="2">
    <source>
        <dbReference type="ARBA" id="ARBA00010637"/>
    </source>
</evidence>
<evidence type="ECO:0000256" key="1">
    <source>
        <dbReference type="ARBA" id="ARBA00004377"/>
    </source>
</evidence>
<sequence length="169" mass="18724">MSPAVENYRQKFSDFWNARNERERKQLLLMAVVIVLALIYILLIEPAYVGRQQLQKNLPTMRQQAVELQAMSAQASALSRETPPPPPPMTREAIDAALNRAGLKAQNVAMAGTDIAKVQLTSVSFAGMVAWLDEMQKTSRVTVTEANITAQAQIDTVNANLTLQQQKSE</sequence>
<evidence type="ECO:0000256" key="10">
    <source>
        <dbReference type="SAM" id="Phobius"/>
    </source>
</evidence>
<evidence type="ECO:0000256" key="9">
    <source>
        <dbReference type="ARBA" id="ARBA00023136"/>
    </source>
</evidence>
<evidence type="ECO:0000256" key="6">
    <source>
        <dbReference type="ARBA" id="ARBA00022692"/>
    </source>
</evidence>
<dbReference type="AlphaFoldDB" id="A0A4R3I1P9"/>
<dbReference type="InterPro" id="IPR023229">
    <property type="entry name" value="T2SS_M_periplasmic_sf"/>
</dbReference>
<keyword evidence="4" id="KW-1003">Cell membrane</keyword>
<evidence type="ECO:0000313" key="12">
    <source>
        <dbReference type="Proteomes" id="UP000295382"/>
    </source>
</evidence>
<dbReference type="InterPro" id="IPR007690">
    <property type="entry name" value="T2SS_GspM"/>
</dbReference>
<keyword evidence="12" id="KW-1185">Reference proteome</keyword>
<dbReference type="GO" id="GO:0015628">
    <property type="term" value="P:protein secretion by the type II secretion system"/>
    <property type="evidence" value="ECO:0007669"/>
    <property type="project" value="InterPro"/>
</dbReference>
<dbReference type="SUPFAM" id="SSF103054">
    <property type="entry name" value="General secretion pathway protein M, EpsM"/>
    <property type="match status" value="1"/>
</dbReference>
<keyword evidence="9 10" id="KW-0472">Membrane</keyword>
<dbReference type="GO" id="GO:0015627">
    <property type="term" value="C:type II protein secretion system complex"/>
    <property type="evidence" value="ECO:0007669"/>
    <property type="project" value="InterPro"/>
</dbReference>
<comment type="caution">
    <text evidence="11">The sequence shown here is derived from an EMBL/GenBank/DDBJ whole genome shotgun (WGS) entry which is preliminary data.</text>
</comment>
<evidence type="ECO:0000256" key="8">
    <source>
        <dbReference type="ARBA" id="ARBA00022989"/>
    </source>
</evidence>
<dbReference type="GO" id="GO:0005886">
    <property type="term" value="C:plasma membrane"/>
    <property type="evidence" value="ECO:0007669"/>
    <property type="project" value="UniProtKB-SubCell"/>
</dbReference>
<dbReference type="Proteomes" id="UP000295382">
    <property type="component" value="Unassembled WGS sequence"/>
</dbReference>
<reference evidence="11 12" key="1">
    <citation type="submission" date="2019-03" db="EMBL/GenBank/DDBJ databases">
        <title>Genomic Encyclopedia of Type Strains, Phase IV (KMG-IV): sequencing the most valuable type-strain genomes for metagenomic binning, comparative biology and taxonomic classification.</title>
        <authorList>
            <person name="Goeker M."/>
        </authorList>
    </citation>
    <scope>NUCLEOTIDE SEQUENCE [LARGE SCALE GENOMIC DNA]</scope>
    <source>
        <strain evidence="11 12">DSM 7445</strain>
    </source>
</reference>
<evidence type="ECO:0000256" key="7">
    <source>
        <dbReference type="ARBA" id="ARBA00022927"/>
    </source>
</evidence>
<feature type="transmembrane region" description="Helical" evidence="10">
    <location>
        <begin position="27"/>
        <end position="49"/>
    </location>
</feature>
<keyword evidence="7" id="KW-0653">Protein transport</keyword>
<evidence type="ECO:0000313" key="11">
    <source>
        <dbReference type="EMBL" id="TCS37789.1"/>
    </source>
</evidence>
<name>A0A4R3I1P9_PAULE</name>
<protein>
    <submittedName>
        <fullName evidence="11">Type II secretion system protein M (GspM)</fullName>
    </submittedName>
</protein>